<dbReference type="EC" id="6.5.1.-" evidence="13"/>
<evidence type="ECO:0000256" key="11">
    <source>
        <dbReference type="PIRSR" id="PIRSR601233-2"/>
    </source>
</evidence>
<comment type="similarity">
    <text evidence="1 13">Belongs to the RtcB family.</text>
</comment>
<dbReference type="SUPFAM" id="SSF103365">
    <property type="entry name" value="Hypothetical protein PH1602"/>
    <property type="match status" value="1"/>
</dbReference>
<feature type="binding site" evidence="11">
    <location>
        <begin position="375"/>
        <end position="378"/>
    </location>
    <ligand>
        <name>GMP</name>
        <dbReference type="ChEBI" id="CHEBI:58115"/>
    </ligand>
</feature>
<evidence type="ECO:0000256" key="9">
    <source>
        <dbReference type="ARBA" id="ARBA00049514"/>
    </source>
</evidence>
<feature type="binding site" evidence="11">
    <location>
        <position position="382"/>
    </location>
    <ligand>
        <name>GMP</name>
        <dbReference type="ChEBI" id="CHEBI:58115"/>
    </ligand>
</feature>
<keyword evidence="7 12" id="KW-0464">Manganese</keyword>
<dbReference type="InterPro" id="IPR001233">
    <property type="entry name" value="RtcB"/>
</dbReference>
<feature type="binding site" evidence="12">
    <location>
        <position position="203"/>
    </location>
    <ligand>
        <name>Mn(2+)</name>
        <dbReference type="ChEBI" id="CHEBI:29035"/>
        <label>1</label>
    </ligand>
</feature>
<dbReference type="Proteomes" id="UP000253941">
    <property type="component" value="Unassembled WGS sequence"/>
</dbReference>
<evidence type="ECO:0000256" key="12">
    <source>
        <dbReference type="PIRSR" id="PIRSR601233-3"/>
    </source>
</evidence>
<comment type="subunit">
    <text evidence="13">Monomer.</text>
</comment>
<dbReference type="GO" id="GO:0003972">
    <property type="term" value="F:RNA ligase (ATP) activity"/>
    <property type="evidence" value="ECO:0007669"/>
    <property type="project" value="TreeGrafter"/>
</dbReference>
<comment type="catalytic activity">
    <reaction evidence="8">
        <text>a 3'-end 3'-phospho-ribonucleotide-RNA + a 5'-end dephospho-ribonucleoside-RNA + GTP = a ribonucleotidyl-ribonucleotide-RNA + GMP + diphosphate</text>
        <dbReference type="Rhea" id="RHEA:68076"/>
        <dbReference type="Rhea" id="RHEA-COMP:10463"/>
        <dbReference type="Rhea" id="RHEA-COMP:13936"/>
        <dbReference type="Rhea" id="RHEA-COMP:17355"/>
        <dbReference type="ChEBI" id="CHEBI:33019"/>
        <dbReference type="ChEBI" id="CHEBI:37565"/>
        <dbReference type="ChEBI" id="CHEBI:58115"/>
        <dbReference type="ChEBI" id="CHEBI:83062"/>
        <dbReference type="ChEBI" id="CHEBI:138284"/>
        <dbReference type="ChEBI" id="CHEBI:173118"/>
        <dbReference type="EC" id="6.5.1.8"/>
    </reaction>
</comment>
<evidence type="ECO:0000313" key="14">
    <source>
        <dbReference type="EMBL" id="RDD61046.1"/>
    </source>
</evidence>
<dbReference type="GO" id="GO:0170057">
    <property type="term" value="F:RNA ligase (GTP) activity"/>
    <property type="evidence" value="ECO:0007669"/>
    <property type="project" value="UniProtKB-EC"/>
</dbReference>
<evidence type="ECO:0000256" key="6">
    <source>
        <dbReference type="ARBA" id="ARBA00023134"/>
    </source>
</evidence>
<evidence type="ECO:0000256" key="2">
    <source>
        <dbReference type="ARBA" id="ARBA00022598"/>
    </source>
</evidence>
<evidence type="ECO:0000256" key="4">
    <source>
        <dbReference type="ARBA" id="ARBA00022741"/>
    </source>
</evidence>
<keyword evidence="3 12" id="KW-0479">Metal-binding</keyword>
<accession>A0A369TDQ1</accession>
<evidence type="ECO:0000256" key="1">
    <source>
        <dbReference type="ARBA" id="ARBA00008071"/>
    </source>
</evidence>
<keyword evidence="5" id="KW-0692">RNA repair</keyword>
<evidence type="ECO:0000256" key="3">
    <source>
        <dbReference type="ARBA" id="ARBA00022723"/>
    </source>
</evidence>
<dbReference type="PANTHER" id="PTHR11118:SF1">
    <property type="entry name" value="RNA-SPLICING LIGASE RTCB HOMOLOG"/>
    <property type="match status" value="1"/>
</dbReference>
<comment type="catalytic activity">
    <reaction evidence="9">
        <text>a 3'-end 2',3'-cyclophospho-ribonucleotide-RNA + a 5'-end dephospho-ribonucleoside-RNA + GTP + H2O = a ribonucleotidyl-ribonucleotide-RNA + GMP + diphosphate + H(+)</text>
        <dbReference type="Rhea" id="RHEA:68080"/>
        <dbReference type="Rhea" id="RHEA-COMP:10464"/>
        <dbReference type="Rhea" id="RHEA-COMP:13936"/>
        <dbReference type="Rhea" id="RHEA-COMP:17355"/>
        <dbReference type="ChEBI" id="CHEBI:15377"/>
        <dbReference type="ChEBI" id="CHEBI:15378"/>
        <dbReference type="ChEBI" id="CHEBI:33019"/>
        <dbReference type="ChEBI" id="CHEBI:37565"/>
        <dbReference type="ChEBI" id="CHEBI:58115"/>
        <dbReference type="ChEBI" id="CHEBI:83064"/>
        <dbReference type="ChEBI" id="CHEBI:138284"/>
        <dbReference type="ChEBI" id="CHEBI:173118"/>
        <dbReference type="EC" id="6.5.1.8"/>
    </reaction>
</comment>
<feature type="binding site" evidence="11">
    <location>
        <position position="477"/>
    </location>
    <ligand>
        <name>GMP</name>
        <dbReference type="ChEBI" id="CHEBI:58115"/>
    </ligand>
</feature>
<keyword evidence="2 13" id="KW-0436">Ligase</keyword>
<gene>
    <name evidence="13" type="primary">rtcB</name>
    <name evidence="14" type="ORF">DRB17_15085</name>
</gene>
<evidence type="ECO:0000313" key="15">
    <source>
        <dbReference type="Proteomes" id="UP000253941"/>
    </source>
</evidence>
<dbReference type="Pfam" id="PF01139">
    <property type="entry name" value="RtcB"/>
    <property type="match status" value="1"/>
</dbReference>
<protein>
    <recommendedName>
        <fullName evidence="13">tRNA-splicing ligase RtcB</fullName>
        <ecNumber evidence="13">6.5.1.-</ecNumber>
    </recommendedName>
</protein>
<evidence type="ECO:0000256" key="7">
    <source>
        <dbReference type="ARBA" id="ARBA00023211"/>
    </source>
</evidence>
<feature type="binding site" evidence="12">
    <location>
        <position position="324"/>
    </location>
    <ligand>
        <name>Mn(2+)</name>
        <dbReference type="ChEBI" id="CHEBI:29035"/>
        <label>2</label>
    </ligand>
</feature>
<feature type="binding site" evidence="11">
    <location>
        <begin position="324"/>
        <end position="325"/>
    </location>
    <ligand>
        <name>GMP</name>
        <dbReference type="ChEBI" id="CHEBI:58115"/>
    </ligand>
</feature>
<comment type="caution">
    <text evidence="14">The sequence shown here is derived from an EMBL/GenBank/DDBJ whole genome shotgun (WGS) entry which is preliminary data.</text>
</comment>
<dbReference type="GO" id="GO:0006396">
    <property type="term" value="P:RNA processing"/>
    <property type="evidence" value="ECO:0007669"/>
    <property type="project" value="InterPro"/>
</dbReference>
<dbReference type="AlphaFoldDB" id="A0A369TDQ1"/>
<evidence type="ECO:0000256" key="5">
    <source>
        <dbReference type="ARBA" id="ARBA00022800"/>
    </source>
</evidence>
<dbReference type="GO" id="GO:0005525">
    <property type="term" value="F:GTP binding"/>
    <property type="evidence" value="ECO:0007669"/>
    <property type="project" value="UniProtKB-KW"/>
</dbReference>
<reference evidence="14 15" key="1">
    <citation type="submission" date="2018-07" db="EMBL/GenBank/DDBJ databases">
        <title>Venubactetium sediminum gen. nov., sp. nov., isolated from a marine solar saltern.</title>
        <authorList>
            <person name="Wang S."/>
        </authorList>
    </citation>
    <scope>NUCLEOTIDE SEQUENCE [LARGE SCALE GENOMIC DNA]</scope>
    <source>
        <strain evidence="14 15">WD2A32</strain>
    </source>
</reference>
<dbReference type="InterPro" id="IPR036025">
    <property type="entry name" value="RtcB-like_sf"/>
</dbReference>
<keyword evidence="15" id="KW-1185">Reference proteome</keyword>
<keyword evidence="6 11" id="KW-0342">GTP-binding</keyword>
<feature type="binding site" evidence="11">
    <location>
        <begin position="202"/>
        <end position="206"/>
    </location>
    <ligand>
        <name>GMP</name>
        <dbReference type="ChEBI" id="CHEBI:58115"/>
    </ligand>
</feature>
<evidence type="ECO:0000256" key="10">
    <source>
        <dbReference type="PIRSR" id="PIRSR601233-1"/>
    </source>
</evidence>
<evidence type="ECO:0000256" key="8">
    <source>
        <dbReference type="ARBA" id="ARBA00047746"/>
    </source>
</evidence>
<dbReference type="Gene3D" id="3.90.1860.10">
    <property type="entry name" value="tRNA-splicing ligase RtcB"/>
    <property type="match status" value="1"/>
</dbReference>
<dbReference type="FunFam" id="3.90.1860.10:FF:000001">
    <property type="entry name" value="tRNA-splicing ligase RtcB homolog"/>
    <property type="match status" value="1"/>
</dbReference>
<proteinExistence type="inferred from homology"/>
<organism evidence="14 15">
    <name type="scientific">Ferruginivarius sediminum</name>
    <dbReference type="NCBI Taxonomy" id="2661937"/>
    <lineage>
        <taxon>Bacteria</taxon>
        <taxon>Pseudomonadati</taxon>
        <taxon>Pseudomonadota</taxon>
        <taxon>Alphaproteobacteria</taxon>
        <taxon>Rhodospirillales</taxon>
        <taxon>Rhodospirillaceae</taxon>
        <taxon>Ferruginivarius</taxon>
    </lineage>
</organism>
<dbReference type="GO" id="GO:0046872">
    <property type="term" value="F:metal ion binding"/>
    <property type="evidence" value="ECO:0007669"/>
    <property type="project" value="UniProtKB-UniRule"/>
</dbReference>
<sequence>MDTAKLERITATAWRIPPHDGMHVPGIVYADEYLIADMDDKVCQQVCNVAKLPGIVEASYAMPDAHWGYGFPIGGVAAFDPEAGGVVSAGGVGFDISCGVRTMLTGLPANRVVEVRDTLADALYAEIPVGLGSTGHLHVVGEEMDAMLLGGARWAVEQGYGDAADLERIEERGRMAGAEPATVSDRAKTRQRDEVGTLGSGNHYLEVQQVAEILLPDVAEVFGLREGDAVVTIHCGSRGLGHQIGTEFLREMVETAGEHGIALPDRELACAPIESALGRRYLGAMRAGINCAFANREVIGHLARQVFARVLPEARLDLLFDVSHNTCKEEAHPVAGESAARRLFVHRKGATRAFGAGDPALPEPLRAVGQPVLIGGSMGTASYVLVGTPRDGGHAFRSACHGAGRALSRHAALRRWRGRDIVNDLEQRGIAIRSPSMRGVAEEAPGAYKDIDAVVEVAERAGLARRVARLTPMICVKG</sequence>
<dbReference type="PANTHER" id="PTHR11118">
    <property type="entry name" value="RNA-SPLICING LIGASE RTCB HOMOLOG"/>
    <property type="match status" value="1"/>
</dbReference>
<dbReference type="PROSITE" id="PS01288">
    <property type="entry name" value="UPF0027"/>
    <property type="match status" value="1"/>
</dbReference>
<feature type="active site" description="GMP-histidine intermediate" evidence="10">
    <location>
        <position position="401"/>
    </location>
</feature>
<dbReference type="GO" id="GO:0042245">
    <property type="term" value="P:RNA repair"/>
    <property type="evidence" value="ECO:0007669"/>
    <property type="project" value="UniProtKB-KW"/>
</dbReference>
<name>A0A369TDQ1_9PROT</name>
<keyword evidence="4 11" id="KW-0547">Nucleotide-binding</keyword>
<feature type="binding site" evidence="12">
    <location>
        <position position="95"/>
    </location>
    <ligand>
        <name>Mn(2+)</name>
        <dbReference type="ChEBI" id="CHEBI:29035"/>
        <label>1</label>
    </ligand>
</feature>
<comment type="cofactor">
    <cofactor evidence="12 13">
        <name>Mn(2+)</name>
        <dbReference type="ChEBI" id="CHEBI:29035"/>
    </cofactor>
    <text evidence="12 13">Binds 2 manganese ions per subunit.</text>
</comment>
<feature type="binding site" evidence="12">
    <location>
        <position position="234"/>
    </location>
    <ligand>
        <name>Mn(2+)</name>
        <dbReference type="ChEBI" id="CHEBI:29035"/>
        <label>2</label>
    </ligand>
</feature>
<dbReference type="RefSeq" id="WP_114583049.1">
    <property type="nucleotide sequence ID" value="NZ_QPMH01000016.1"/>
</dbReference>
<dbReference type="EMBL" id="QPMH01000016">
    <property type="protein sequence ID" value="RDD61046.1"/>
    <property type="molecule type" value="Genomic_DNA"/>
</dbReference>
<evidence type="ECO:0000256" key="13">
    <source>
        <dbReference type="RuleBase" id="RU371113"/>
    </source>
</evidence>
<feature type="binding site" evidence="11">
    <location>
        <begin position="401"/>
        <end position="404"/>
    </location>
    <ligand>
        <name>GMP</name>
        <dbReference type="ChEBI" id="CHEBI:58115"/>
    </ligand>
</feature>